<dbReference type="RefSeq" id="WP_154519947.1">
    <property type="nucleotide sequence ID" value="NZ_VUMT01000021.1"/>
</dbReference>
<dbReference type="Proteomes" id="UP000482209">
    <property type="component" value="Unassembled WGS sequence"/>
</dbReference>
<name>A0A6L5Y1G4_9FIRM</name>
<dbReference type="Pfam" id="PF18975">
    <property type="entry name" value="DUF5711"/>
    <property type="match status" value="1"/>
</dbReference>
<feature type="transmembrane region" description="Helical" evidence="1">
    <location>
        <begin position="23"/>
        <end position="43"/>
    </location>
</feature>
<evidence type="ECO:0000313" key="2">
    <source>
        <dbReference type="EMBL" id="MSS64561.1"/>
    </source>
</evidence>
<gene>
    <name evidence="2" type="ORF">FYJ58_11845</name>
</gene>
<reference evidence="2 3" key="1">
    <citation type="submission" date="2019-08" db="EMBL/GenBank/DDBJ databases">
        <title>In-depth cultivation of the pig gut microbiome towards novel bacterial diversity and tailored functional studies.</title>
        <authorList>
            <person name="Wylensek D."/>
            <person name="Hitch T.C.A."/>
            <person name="Clavel T."/>
        </authorList>
    </citation>
    <scope>NUCLEOTIDE SEQUENCE [LARGE SCALE GENOMIC DNA]</scope>
    <source>
        <strain evidence="2 3">WCA-693-APC-MOT-I</strain>
    </source>
</reference>
<accession>A0A6L5Y1G4</accession>
<dbReference type="SUPFAM" id="SSF82171">
    <property type="entry name" value="DPP6 N-terminal domain-like"/>
    <property type="match status" value="1"/>
</dbReference>
<proteinExistence type="predicted"/>
<keyword evidence="1" id="KW-0812">Transmembrane</keyword>
<evidence type="ECO:0000313" key="3">
    <source>
        <dbReference type="Proteomes" id="UP000482209"/>
    </source>
</evidence>
<comment type="caution">
    <text evidence="2">The sequence shown here is derived from an EMBL/GenBank/DDBJ whole genome shotgun (WGS) entry which is preliminary data.</text>
</comment>
<evidence type="ECO:0000256" key="1">
    <source>
        <dbReference type="SAM" id="Phobius"/>
    </source>
</evidence>
<keyword evidence="1" id="KW-0472">Membrane</keyword>
<sequence>MESLVERNDNKRYEKEKKRHKRAVVLTISTCTIAAVCLFAYILNNVINKHYLGYEVVKTIPRQDSSSVTYAKYKDGLLKYSHDGASAIDGEGKTLWNGSYDMNNPSVDICGDFAVIGDIGGKEWYVYNGSDSGTKFEETLPIAQIKIAGQGVVAVLLNDKDSNEIHLYNPYDSSQMLLAKIPTNLSEDGYPIDIDLSNDGKKIVTSYMGVSKGEIQCKVSFYNFDDVGKDKVNRMVGGVDFGTDLIHKVDFVNDDTVCMFGEKGFFVYSMGELPEEVFKKTFKNQTIKSIVMNENYIGCILQSKDGSAEYPLTLYRYNGKKVLEQKINYQYDEVKLEDDEILFTSDMECNILRTNGSEKLHTVFDKKIDYVFHLSGKENYIFIDESKINKVKLSGKIKV</sequence>
<keyword evidence="1" id="KW-1133">Transmembrane helix</keyword>
<organism evidence="2 3">
    <name type="scientific">Velocimicrobium porci</name>
    <dbReference type="NCBI Taxonomy" id="2606634"/>
    <lineage>
        <taxon>Bacteria</taxon>
        <taxon>Bacillati</taxon>
        <taxon>Bacillota</taxon>
        <taxon>Clostridia</taxon>
        <taxon>Lachnospirales</taxon>
        <taxon>Lachnospiraceae</taxon>
        <taxon>Velocimicrobium</taxon>
    </lineage>
</organism>
<keyword evidence="3" id="KW-1185">Reference proteome</keyword>
<dbReference type="InterPro" id="IPR043765">
    <property type="entry name" value="DUF5711"/>
</dbReference>
<dbReference type="AlphaFoldDB" id="A0A6L5Y1G4"/>
<dbReference type="EMBL" id="VUMT01000021">
    <property type="protein sequence ID" value="MSS64561.1"/>
    <property type="molecule type" value="Genomic_DNA"/>
</dbReference>
<protein>
    <submittedName>
        <fullName evidence="2">Uncharacterized protein</fullName>
    </submittedName>
</protein>